<evidence type="ECO:0000313" key="5">
    <source>
        <dbReference type="EMBL" id="HDY59870.1"/>
    </source>
</evidence>
<evidence type="ECO:0000256" key="1">
    <source>
        <dbReference type="ARBA" id="ARBA00013258"/>
    </source>
</evidence>
<evidence type="ECO:0000256" key="4">
    <source>
        <dbReference type="ARBA" id="ARBA00048462"/>
    </source>
</evidence>
<gene>
    <name evidence="5" type="ORF">ENP86_10045</name>
</gene>
<dbReference type="GO" id="GO:0006633">
    <property type="term" value="P:fatty acid biosynthetic process"/>
    <property type="evidence" value="ECO:0007669"/>
    <property type="project" value="TreeGrafter"/>
</dbReference>
<keyword evidence="3" id="KW-0012">Acyltransferase</keyword>
<dbReference type="Gene3D" id="3.40.366.10">
    <property type="entry name" value="Malonyl-Coenzyme A Acyl Carrier Protein, domain 2"/>
    <property type="match status" value="1"/>
</dbReference>
<dbReference type="InterPro" id="IPR001227">
    <property type="entry name" value="Ac_transferase_dom_sf"/>
</dbReference>
<dbReference type="InterPro" id="IPR016035">
    <property type="entry name" value="Acyl_Trfase/lysoPLipase"/>
</dbReference>
<dbReference type="InterPro" id="IPR050858">
    <property type="entry name" value="Mal-CoA-ACP_Trans/PKS_FabD"/>
</dbReference>
<dbReference type="AlphaFoldDB" id="A0A7V0Z789"/>
<reference evidence="5" key="1">
    <citation type="journal article" date="2020" name="mSystems">
        <title>Genome- and Community-Level Interaction Insights into Carbon Utilization and Element Cycling Functions of Hydrothermarchaeota in Hydrothermal Sediment.</title>
        <authorList>
            <person name="Zhou Z."/>
            <person name="Liu Y."/>
            <person name="Xu W."/>
            <person name="Pan J."/>
            <person name="Luo Z.H."/>
            <person name="Li M."/>
        </authorList>
    </citation>
    <scope>NUCLEOTIDE SEQUENCE [LARGE SCALE GENOMIC DNA]</scope>
    <source>
        <strain evidence="5">SpSt-258</strain>
    </source>
</reference>
<dbReference type="EC" id="2.3.1.39" evidence="1"/>
<dbReference type="EMBL" id="DSKY01000022">
    <property type="protein sequence ID" value="HDY59870.1"/>
    <property type="molecule type" value="Genomic_DNA"/>
</dbReference>
<protein>
    <recommendedName>
        <fullName evidence="1">[acyl-carrier-protein] S-malonyltransferase</fullName>
        <ecNumber evidence="1">2.3.1.39</ecNumber>
    </recommendedName>
</protein>
<dbReference type="PANTHER" id="PTHR42681:SF1">
    <property type="entry name" value="MALONYL-COA-ACYL CARRIER PROTEIN TRANSACYLASE, MITOCHONDRIAL"/>
    <property type="match status" value="1"/>
</dbReference>
<proteinExistence type="predicted"/>
<comment type="caution">
    <text evidence="5">The sequence shown here is derived from an EMBL/GenBank/DDBJ whole genome shotgun (WGS) entry which is preliminary data.</text>
</comment>
<dbReference type="GO" id="GO:0005829">
    <property type="term" value="C:cytosol"/>
    <property type="evidence" value="ECO:0007669"/>
    <property type="project" value="TreeGrafter"/>
</dbReference>
<dbReference type="SUPFAM" id="SSF52151">
    <property type="entry name" value="FabD/lysophospholipase-like"/>
    <property type="match status" value="1"/>
</dbReference>
<keyword evidence="2 5" id="KW-0808">Transferase</keyword>
<sequence length="88" mass="9834">MKKVVFLFDGQGAFKPGIGRELYAKYQMAKEVIEHSSSILNYDLKKYIWGEEASKTSSLTSVDQPAISVISLAYAEILKEMVFPVVSL</sequence>
<dbReference type="GO" id="GO:0004314">
    <property type="term" value="F:[acyl-carrier-protein] S-malonyltransferase activity"/>
    <property type="evidence" value="ECO:0007669"/>
    <property type="project" value="UniProtKB-EC"/>
</dbReference>
<evidence type="ECO:0000256" key="2">
    <source>
        <dbReference type="ARBA" id="ARBA00022679"/>
    </source>
</evidence>
<evidence type="ECO:0000256" key="3">
    <source>
        <dbReference type="ARBA" id="ARBA00023315"/>
    </source>
</evidence>
<name>A0A7V0Z789_UNCW3</name>
<comment type="catalytic activity">
    <reaction evidence="4">
        <text>holo-[ACP] + malonyl-CoA = malonyl-[ACP] + CoA</text>
        <dbReference type="Rhea" id="RHEA:41792"/>
        <dbReference type="Rhea" id="RHEA-COMP:9623"/>
        <dbReference type="Rhea" id="RHEA-COMP:9685"/>
        <dbReference type="ChEBI" id="CHEBI:57287"/>
        <dbReference type="ChEBI" id="CHEBI:57384"/>
        <dbReference type="ChEBI" id="CHEBI:64479"/>
        <dbReference type="ChEBI" id="CHEBI:78449"/>
        <dbReference type="EC" id="2.3.1.39"/>
    </reaction>
</comment>
<organism evidence="5">
    <name type="scientific">candidate division WOR-3 bacterium</name>
    <dbReference type="NCBI Taxonomy" id="2052148"/>
    <lineage>
        <taxon>Bacteria</taxon>
        <taxon>Bacteria division WOR-3</taxon>
    </lineage>
</organism>
<accession>A0A7V0Z789</accession>
<dbReference type="PANTHER" id="PTHR42681">
    <property type="entry name" value="MALONYL-COA-ACYL CARRIER PROTEIN TRANSACYLASE, MITOCHONDRIAL"/>
    <property type="match status" value="1"/>
</dbReference>